<gene>
    <name evidence="3" type="ORF">AOC36_08040</name>
</gene>
<feature type="domain" description="VanZ-like" evidence="2">
    <location>
        <begin position="47"/>
        <end position="190"/>
    </location>
</feature>
<dbReference type="RefSeq" id="WP_067633184.1">
    <property type="nucleotide sequence ID" value="NZ_CP013213.1"/>
</dbReference>
<feature type="transmembrane region" description="Helical" evidence="1">
    <location>
        <begin position="241"/>
        <end position="262"/>
    </location>
</feature>
<sequence length="366" mass="41786">MGYIHNIYVGILIFGVTALVLTIPYLAFNYYKYGSIVWNRAFLVYAFIFYAICAYFMVILPLPSVEDVSNMTGPTMQLMPFSVLFDLFTHSVLRILDPSTYWPALKQGVFTQPIFNLLLTVPFGIFMRYLFNLDYKKTVLCSFLCALFFELTQLSGLYGIYPRPYRLFDVDDLMLNTLGGMMGYAIAPLFKVLFISKETMINTAQSRASHVSILRRFVALSVDRFIVSVSLSVVFNVNQDVWIALGYLVYASCMIMLLNGSTIGMRLTNITFTSDKENLRYQALIRTLMFVVFVLLVPEAFNQLIIYVNSQEVVDVVMDVSIVLMSLSYLGVLGAHILWEISTQHNNFFYERLSHTSIVSTFDIEA</sequence>
<feature type="transmembrane region" description="Helical" evidence="1">
    <location>
        <begin position="283"/>
        <end position="308"/>
    </location>
</feature>
<dbReference type="EMBL" id="CP013213">
    <property type="protein sequence ID" value="AMC93937.1"/>
    <property type="molecule type" value="Genomic_DNA"/>
</dbReference>
<organism evidence="3 4">
    <name type="scientific">Erysipelothrix larvae</name>
    <dbReference type="NCBI Taxonomy" id="1514105"/>
    <lineage>
        <taxon>Bacteria</taxon>
        <taxon>Bacillati</taxon>
        <taxon>Bacillota</taxon>
        <taxon>Erysipelotrichia</taxon>
        <taxon>Erysipelotrichales</taxon>
        <taxon>Erysipelotrichaceae</taxon>
        <taxon>Erysipelothrix</taxon>
    </lineage>
</organism>
<feature type="transmembrane region" description="Helical" evidence="1">
    <location>
        <begin position="113"/>
        <end position="131"/>
    </location>
</feature>
<keyword evidence="1" id="KW-1133">Transmembrane helix</keyword>
<feature type="transmembrane region" description="Helical" evidence="1">
    <location>
        <begin position="42"/>
        <end position="63"/>
    </location>
</feature>
<feature type="transmembrane region" description="Helical" evidence="1">
    <location>
        <begin position="173"/>
        <end position="196"/>
    </location>
</feature>
<dbReference type="AlphaFoldDB" id="A0A0X8H0R6"/>
<evidence type="ECO:0000313" key="3">
    <source>
        <dbReference type="EMBL" id="AMC93937.1"/>
    </source>
</evidence>
<protein>
    <recommendedName>
        <fullName evidence="2">VanZ-like domain-containing protein</fullName>
    </recommendedName>
</protein>
<reference evidence="3 4" key="1">
    <citation type="submission" date="2015-10" db="EMBL/GenBank/DDBJ databases">
        <title>Erysipelothrix larvae sp. LV19 isolated from the larval gut of the rhinoceros beetle, Trypoxylus dichotomus.</title>
        <authorList>
            <person name="Lim S."/>
            <person name="Kim B.-C."/>
        </authorList>
    </citation>
    <scope>NUCLEOTIDE SEQUENCE [LARGE SCALE GENOMIC DNA]</scope>
    <source>
        <strain evidence="3 4">LV19</strain>
    </source>
</reference>
<feature type="transmembrane region" description="Helical" evidence="1">
    <location>
        <begin position="138"/>
        <end position="161"/>
    </location>
</feature>
<dbReference type="PANTHER" id="PTHR36834:SF1">
    <property type="entry name" value="INTEGRAL MEMBRANE PROTEIN"/>
    <property type="match status" value="1"/>
</dbReference>
<name>A0A0X8H0R6_9FIRM</name>
<accession>A0A0X8H0R6</accession>
<feature type="transmembrane region" description="Helical" evidence="1">
    <location>
        <begin position="7"/>
        <end position="30"/>
    </location>
</feature>
<dbReference type="KEGG" id="erl:AOC36_08040"/>
<dbReference type="STRING" id="1514105.AOC36_08040"/>
<evidence type="ECO:0000313" key="4">
    <source>
        <dbReference type="Proteomes" id="UP000063781"/>
    </source>
</evidence>
<keyword evidence="1" id="KW-0472">Membrane</keyword>
<dbReference type="PANTHER" id="PTHR36834">
    <property type="entry name" value="MEMBRANE PROTEIN-RELATED"/>
    <property type="match status" value="1"/>
</dbReference>
<keyword evidence="4" id="KW-1185">Reference proteome</keyword>
<dbReference type="Pfam" id="PF04892">
    <property type="entry name" value="VanZ"/>
    <property type="match status" value="1"/>
</dbReference>
<dbReference type="OrthoDB" id="9805025at2"/>
<dbReference type="InterPro" id="IPR006976">
    <property type="entry name" value="VanZ-like"/>
</dbReference>
<evidence type="ECO:0000259" key="2">
    <source>
        <dbReference type="Pfam" id="PF04892"/>
    </source>
</evidence>
<evidence type="ECO:0000256" key="1">
    <source>
        <dbReference type="SAM" id="Phobius"/>
    </source>
</evidence>
<proteinExistence type="predicted"/>
<feature type="transmembrane region" description="Helical" evidence="1">
    <location>
        <begin position="217"/>
        <end position="235"/>
    </location>
</feature>
<feature type="transmembrane region" description="Helical" evidence="1">
    <location>
        <begin position="320"/>
        <end position="339"/>
    </location>
</feature>
<dbReference type="Proteomes" id="UP000063781">
    <property type="component" value="Chromosome"/>
</dbReference>
<keyword evidence="1" id="KW-0812">Transmembrane</keyword>
<dbReference type="InterPro" id="IPR053150">
    <property type="entry name" value="Teicoplanin_resist-assoc"/>
</dbReference>